<sequence>YHWSHTHEVANDPLLTHKAPYLNLPFWTIRLVIYFALWILMFVIIRRLSLKEDVVGGLDIFKKLEHRSKVFIFIVIIPLGTVPSTGFRMVISSLKLGLGA</sequence>
<keyword evidence="1" id="KW-0812">Transmembrane</keyword>
<accession>X1C8Y0</accession>
<feature type="transmembrane region" description="Helical" evidence="1">
    <location>
        <begin position="70"/>
        <end position="91"/>
    </location>
</feature>
<reference evidence="2" key="1">
    <citation type="journal article" date="2014" name="Front. Microbiol.">
        <title>High frequency of phylogenetically diverse reductive dehalogenase-homologous genes in deep subseafloor sedimentary metagenomes.</title>
        <authorList>
            <person name="Kawai M."/>
            <person name="Futagami T."/>
            <person name="Toyoda A."/>
            <person name="Takaki Y."/>
            <person name="Nishi S."/>
            <person name="Hori S."/>
            <person name="Arai W."/>
            <person name="Tsubouchi T."/>
            <person name="Morono Y."/>
            <person name="Uchiyama I."/>
            <person name="Ito T."/>
            <person name="Fujiyama A."/>
            <person name="Inagaki F."/>
            <person name="Takami H."/>
        </authorList>
    </citation>
    <scope>NUCLEOTIDE SEQUENCE</scope>
    <source>
        <strain evidence="2">Expedition CK06-06</strain>
    </source>
</reference>
<evidence type="ECO:0000256" key="1">
    <source>
        <dbReference type="SAM" id="Phobius"/>
    </source>
</evidence>
<feature type="transmembrane region" description="Helical" evidence="1">
    <location>
        <begin position="24"/>
        <end position="45"/>
    </location>
</feature>
<comment type="caution">
    <text evidence="2">The sequence shown here is derived from an EMBL/GenBank/DDBJ whole genome shotgun (WGS) entry which is preliminary data.</text>
</comment>
<proteinExistence type="predicted"/>
<keyword evidence="1" id="KW-1133">Transmembrane helix</keyword>
<keyword evidence="1" id="KW-0472">Membrane</keyword>
<protein>
    <submittedName>
        <fullName evidence="2">Uncharacterized protein</fullName>
    </submittedName>
</protein>
<name>X1C8Y0_9ZZZZ</name>
<organism evidence="2">
    <name type="scientific">marine sediment metagenome</name>
    <dbReference type="NCBI Taxonomy" id="412755"/>
    <lineage>
        <taxon>unclassified sequences</taxon>
        <taxon>metagenomes</taxon>
        <taxon>ecological metagenomes</taxon>
    </lineage>
</organism>
<feature type="non-terminal residue" evidence="2">
    <location>
        <position position="1"/>
    </location>
</feature>
<gene>
    <name evidence="2" type="ORF">S01H4_25238</name>
</gene>
<evidence type="ECO:0000313" key="2">
    <source>
        <dbReference type="EMBL" id="GAG89752.1"/>
    </source>
</evidence>
<dbReference type="AlphaFoldDB" id="X1C8Y0"/>
<dbReference type="EMBL" id="BART01011982">
    <property type="protein sequence ID" value="GAG89752.1"/>
    <property type="molecule type" value="Genomic_DNA"/>
</dbReference>